<sequence>MKCLLHPNVTQKLTEMPGQVTFDLGKLISNIEARNLDQLVNDAKENGFSEFDGGLIFLKKGSAGLFGIIDKDKGDDIFLVIDVADLSTALSGSSPQSDGDGHHNAEKLFSSWQVDPSRNWQIDPRRNWQIDPSRNWQIDPSRNWQVDPHRNWQIDPHRNWQIDPNKNYSVDPRRNYLIDPSRNTSVRGPFVYNKNFIKIGFLVRTKSKVFLWYNSQKEIMGFAVDNSGLNLPRSFPLFAWSKQRVGHFVLVDESNALWFDTYNNHVGYVVGI</sequence>
<dbReference type="RefSeq" id="WP_062952284.1">
    <property type="nucleotide sequence ID" value="NZ_LPVY01000019.1"/>
</dbReference>
<comment type="caution">
    <text evidence="1">The sequence shown here is derived from an EMBL/GenBank/DDBJ whole genome shotgun (WGS) entry which is preliminary data.</text>
</comment>
<organism evidence="1 2">
    <name type="scientific">Thalassospira lucentensis</name>
    <dbReference type="NCBI Taxonomy" id="168935"/>
    <lineage>
        <taxon>Bacteria</taxon>
        <taxon>Pseudomonadati</taxon>
        <taxon>Pseudomonadota</taxon>
        <taxon>Alphaproteobacteria</taxon>
        <taxon>Rhodospirillales</taxon>
        <taxon>Thalassospiraceae</taxon>
        <taxon>Thalassospira</taxon>
    </lineage>
</organism>
<gene>
    <name evidence="1" type="ORF">AUP42_01630</name>
</gene>
<accession>A0A154L4C2</accession>
<protein>
    <submittedName>
        <fullName evidence="1">Uncharacterized protein</fullName>
    </submittedName>
</protein>
<dbReference type="Proteomes" id="UP000076335">
    <property type="component" value="Unassembled WGS sequence"/>
</dbReference>
<evidence type="ECO:0000313" key="1">
    <source>
        <dbReference type="EMBL" id="KZB63120.1"/>
    </source>
</evidence>
<evidence type="ECO:0000313" key="2">
    <source>
        <dbReference type="Proteomes" id="UP000076335"/>
    </source>
</evidence>
<reference evidence="1 2" key="1">
    <citation type="submission" date="2015-12" db="EMBL/GenBank/DDBJ databases">
        <title>Genome sequence of Thalassospira lucentensis MCCC 1A02072.</title>
        <authorList>
            <person name="Lu L."/>
            <person name="Lai Q."/>
            <person name="Shao Z."/>
            <person name="Qian P."/>
        </authorList>
    </citation>
    <scope>NUCLEOTIDE SEQUENCE [LARGE SCALE GENOMIC DNA]</scope>
    <source>
        <strain evidence="1 2">MCCC 1A02072</strain>
    </source>
</reference>
<dbReference type="EMBL" id="LPVY01000019">
    <property type="protein sequence ID" value="KZB63120.1"/>
    <property type="molecule type" value="Genomic_DNA"/>
</dbReference>
<proteinExistence type="predicted"/>
<name>A0A154L4C2_9PROT</name>
<dbReference type="AlphaFoldDB" id="A0A154L4C2"/>